<protein>
    <submittedName>
        <fullName evidence="3">Uncharacterized protein</fullName>
    </submittedName>
</protein>
<gene>
    <name evidence="3" type="ORF">A4U43_C01F7530</name>
</gene>
<keyword evidence="4" id="KW-1185">Reference proteome</keyword>
<evidence type="ECO:0000256" key="2">
    <source>
        <dbReference type="SAM" id="MobiDB-lite"/>
    </source>
</evidence>
<dbReference type="AlphaFoldDB" id="A0A5P1FS69"/>
<evidence type="ECO:0000313" key="3">
    <source>
        <dbReference type="EMBL" id="ONK79551.1"/>
    </source>
</evidence>
<sequence>MRDGRRDLADSMDAGFAGESFPRPGPSRRPGKEPLALVNKVDGTDESSPGPGGDVGEGSLKEISSNNIHQAFQAGQTQGASLELALFRRLDHLLAVERSAREEAKRRAATLEVELVETERLLGRYKTISSRQSRTIQELEQEVDVLRSAGDSLDDSSLVAARR</sequence>
<proteinExistence type="predicted"/>
<name>A0A5P1FS69_ASPOF</name>
<feature type="region of interest" description="Disordered" evidence="2">
    <location>
        <begin position="1"/>
        <end position="62"/>
    </location>
</feature>
<reference evidence="4" key="1">
    <citation type="journal article" date="2017" name="Nat. Commun.">
        <title>The asparagus genome sheds light on the origin and evolution of a young Y chromosome.</title>
        <authorList>
            <person name="Harkess A."/>
            <person name="Zhou J."/>
            <person name="Xu C."/>
            <person name="Bowers J.E."/>
            <person name="Van der Hulst R."/>
            <person name="Ayyampalayam S."/>
            <person name="Mercati F."/>
            <person name="Riccardi P."/>
            <person name="McKain M.R."/>
            <person name="Kakrana A."/>
            <person name="Tang H."/>
            <person name="Ray J."/>
            <person name="Groenendijk J."/>
            <person name="Arikit S."/>
            <person name="Mathioni S.M."/>
            <person name="Nakano M."/>
            <person name="Shan H."/>
            <person name="Telgmann-Rauber A."/>
            <person name="Kanno A."/>
            <person name="Yue Z."/>
            <person name="Chen H."/>
            <person name="Li W."/>
            <person name="Chen Y."/>
            <person name="Xu X."/>
            <person name="Zhang Y."/>
            <person name="Luo S."/>
            <person name="Chen H."/>
            <person name="Gao J."/>
            <person name="Mao Z."/>
            <person name="Pires J.C."/>
            <person name="Luo M."/>
            <person name="Kudrna D."/>
            <person name="Wing R.A."/>
            <person name="Meyers B.C."/>
            <person name="Yi K."/>
            <person name="Kong H."/>
            <person name="Lavrijsen P."/>
            <person name="Sunseri F."/>
            <person name="Falavigna A."/>
            <person name="Ye Y."/>
            <person name="Leebens-Mack J.H."/>
            <person name="Chen G."/>
        </authorList>
    </citation>
    <scope>NUCLEOTIDE SEQUENCE [LARGE SCALE GENOMIC DNA]</scope>
    <source>
        <strain evidence="4">cv. DH0086</strain>
    </source>
</reference>
<dbReference type="Gramene" id="ONK79551">
    <property type="protein sequence ID" value="ONK79551"/>
    <property type="gene ID" value="A4U43_C01F7530"/>
</dbReference>
<evidence type="ECO:0000256" key="1">
    <source>
        <dbReference type="SAM" id="Coils"/>
    </source>
</evidence>
<keyword evidence="1" id="KW-0175">Coiled coil</keyword>
<organism evidence="3 4">
    <name type="scientific">Asparagus officinalis</name>
    <name type="common">Garden asparagus</name>
    <dbReference type="NCBI Taxonomy" id="4686"/>
    <lineage>
        <taxon>Eukaryota</taxon>
        <taxon>Viridiplantae</taxon>
        <taxon>Streptophyta</taxon>
        <taxon>Embryophyta</taxon>
        <taxon>Tracheophyta</taxon>
        <taxon>Spermatophyta</taxon>
        <taxon>Magnoliopsida</taxon>
        <taxon>Liliopsida</taxon>
        <taxon>Asparagales</taxon>
        <taxon>Asparagaceae</taxon>
        <taxon>Asparagoideae</taxon>
        <taxon>Asparagus</taxon>
    </lineage>
</organism>
<feature type="coiled-coil region" evidence="1">
    <location>
        <begin position="94"/>
        <end position="156"/>
    </location>
</feature>
<dbReference type="EMBL" id="CM007381">
    <property type="protein sequence ID" value="ONK79551.1"/>
    <property type="molecule type" value="Genomic_DNA"/>
</dbReference>
<accession>A0A5P1FS69</accession>
<dbReference type="Proteomes" id="UP000243459">
    <property type="component" value="Chromosome 1"/>
</dbReference>
<evidence type="ECO:0000313" key="4">
    <source>
        <dbReference type="Proteomes" id="UP000243459"/>
    </source>
</evidence>